<feature type="domain" description="HTH luxR-type" evidence="1">
    <location>
        <begin position="313"/>
        <end position="370"/>
    </location>
</feature>
<accession>A0A917E316</accession>
<reference evidence="2" key="2">
    <citation type="submission" date="2020-09" db="EMBL/GenBank/DDBJ databases">
        <authorList>
            <person name="Sun Q."/>
            <person name="Zhou Y."/>
        </authorList>
    </citation>
    <scope>NUCLEOTIDE SEQUENCE</scope>
    <source>
        <strain evidence="2">CGMCC 1.15367</strain>
    </source>
</reference>
<dbReference type="SUPFAM" id="SSF46894">
    <property type="entry name" value="C-terminal effector domain of the bipartite response regulators"/>
    <property type="match status" value="1"/>
</dbReference>
<dbReference type="InterPro" id="IPR016032">
    <property type="entry name" value="Sig_transdc_resp-reg_C-effctor"/>
</dbReference>
<dbReference type="RefSeq" id="WP_188907552.1">
    <property type="nucleotide sequence ID" value="NZ_BMIQ01000002.1"/>
</dbReference>
<comment type="caution">
    <text evidence="2">The sequence shown here is derived from an EMBL/GenBank/DDBJ whole genome shotgun (WGS) entry which is preliminary data.</text>
</comment>
<proteinExistence type="predicted"/>
<dbReference type="InterPro" id="IPR035965">
    <property type="entry name" value="PAS-like_dom_sf"/>
</dbReference>
<dbReference type="SUPFAM" id="SSF55785">
    <property type="entry name" value="PYP-like sensor domain (PAS domain)"/>
    <property type="match status" value="1"/>
</dbReference>
<gene>
    <name evidence="2" type="ORF">GCM10011390_14300</name>
</gene>
<evidence type="ECO:0000259" key="1">
    <source>
        <dbReference type="SMART" id="SM00421"/>
    </source>
</evidence>
<organism evidence="2 3">
    <name type="scientific">Aureimonas endophytica</name>
    <dbReference type="NCBI Taxonomy" id="2027858"/>
    <lineage>
        <taxon>Bacteria</taxon>
        <taxon>Pseudomonadati</taxon>
        <taxon>Pseudomonadota</taxon>
        <taxon>Alphaproteobacteria</taxon>
        <taxon>Hyphomicrobiales</taxon>
        <taxon>Aurantimonadaceae</taxon>
        <taxon>Aureimonas</taxon>
    </lineage>
</organism>
<dbReference type="GO" id="GO:0006355">
    <property type="term" value="P:regulation of DNA-templated transcription"/>
    <property type="evidence" value="ECO:0007669"/>
    <property type="project" value="InterPro"/>
</dbReference>
<dbReference type="Proteomes" id="UP000644699">
    <property type="component" value="Unassembled WGS sequence"/>
</dbReference>
<dbReference type="AlphaFoldDB" id="A0A917E316"/>
<dbReference type="SMART" id="SM00421">
    <property type="entry name" value="HTH_LUXR"/>
    <property type="match status" value="1"/>
</dbReference>
<dbReference type="EMBL" id="BMIQ01000002">
    <property type="protein sequence ID" value="GGD96653.1"/>
    <property type="molecule type" value="Genomic_DNA"/>
</dbReference>
<reference evidence="2" key="1">
    <citation type="journal article" date="2014" name="Int. J. Syst. Evol. Microbiol.">
        <title>Complete genome sequence of Corynebacterium casei LMG S-19264T (=DSM 44701T), isolated from a smear-ripened cheese.</title>
        <authorList>
            <consortium name="US DOE Joint Genome Institute (JGI-PGF)"/>
            <person name="Walter F."/>
            <person name="Albersmeier A."/>
            <person name="Kalinowski J."/>
            <person name="Ruckert C."/>
        </authorList>
    </citation>
    <scope>NUCLEOTIDE SEQUENCE</scope>
    <source>
        <strain evidence="2">CGMCC 1.15367</strain>
    </source>
</reference>
<evidence type="ECO:0000313" key="3">
    <source>
        <dbReference type="Proteomes" id="UP000644699"/>
    </source>
</evidence>
<dbReference type="InterPro" id="IPR000792">
    <property type="entry name" value="Tscrpt_reg_LuxR_C"/>
</dbReference>
<dbReference type="Gene3D" id="1.10.10.10">
    <property type="entry name" value="Winged helix-like DNA-binding domain superfamily/Winged helix DNA-binding domain"/>
    <property type="match status" value="1"/>
</dbReference>
<dbReference type="GO" id="GO:0003677">
    <property type="term" value="F:DNA binding"/>
    <property type="evidence" value="ECO:0007669"/>
    <property type="project" value="InterPro"/>
</dbReference>
<keyword evidence="3" id="KW-1185">Reference proteome</keyword>
<name>A0A917E316_9HYPH</name>
<dbReference type="InterPro" id="IPR036388">
    <property type="entry name" value="WH-like_DNA-bd_sf"/>
</dbReference>
<sequence>MASIDDLIDGFYDAAESQERLVEALTAAHRHFRAPAGGLFVQNLRQEAGRMQGAEAAIALGYDPVYGQAYWDRYYTLNPMFHVTKQMGAGVVTRDTDTLRLPSRLVFQETEFYRDWAKPQHLDHVMGEFVERRGDGVLIMALWRSRSEGGFAADEAVAFARLNRHIARAIDIGARLRSAEAEMETLLGRMPAAVVTLGRDGHVRQANARAEALFALGIALRWEAGRLRTAMPQDQAALDRLLACALDPRFSAWAEHAAVPIHRADGRPPLTARTIAVAHRFDPFAPDRAASVILTIEGFEAETEAVEARLRRRFGLSAAQGRVAMQLREGRSPAEAAQALGLSVETVRSHLRVLFQRTGTRRQTELVLCLRGEGDRP</sequence>
<evidence type="ECO:0000313" key="2">
    <source>
        <dbReference type="EMBL" id="GGD96653.1"/>
    </source>
</evidence>
<protein>
    <submittedName>
        <fullName evidence="2">LuxR family transcriptional regulator</fullName>
    </submittedName>
</protein>